<sequence>MGAVLLGLSSFGTVQGATTAPVLHTTTQQKIKVGGASTQPLVSQKDFDRVVKKYPALQNGEKHAVAIPGMQGAWTLNRNGKMVKLKSFDVQGIALSKGYLFVSAYDDAKQGNSVIYVIDRKTKKYVKTIVLKKRPHVGGLAYDAKTHSLWFADDSPRTLTQAKHSRLSRLDWSEIKKYDFAKSKKPIHYAQSIDLPRIKSISVLCFYKGALWVGFFNQNRAGVLQKYDVFYNKNGQEQIGVRSKNIRDGSRPDKEFDGLKQMQGVTATDQTLLISTSFGNDSSKLVHYDIHKDTDAITSPYYVEMPPYMEQVAFDGKNTFYGIFESSAPRYRHRTNQIVDRIVQFKVADTKKNAKKFKQAHHVTAKEP</sequence>
<dbReference type="EMBL" id="JQAZ01000002">
    <property type="protein sequence ID" value="KRN32745.1"/>
    <property type="molecule type" value="Genomic_DNA"/>
</dbReference>
<reference evidence="3 4" key="1">
    <citation type="journal article" date="2015" name="Genome Announc.">
        <title>Expanding the biotechnology potential of lactobacilli through comparative genomics of 213 strains and associated genera.</title>
        <authorList>
            <person name="Sun Z."/>
            <person name="Harris H.M."/>
            <person name="McCann A."/>
            <person name="Guo C."/>
            <person name="Argimon S."/>
            <person name="Zhang W."/>
            <person name="Yang X."/>
            <person name="Jeffery I.B."/>
            <person name="Cooney J.C."/>
            <person name="Kagawa T.F."/>
            <person name="Liu W."/>
            <person name="Song Y."/>
            <person name="Salvetti E."/>
            <person name="Wrobel A."/>
            <person name="Rasinkangas P."/>
            <person name="Parkhill J."/>
            <person name="Rea M.C."/>
            <person name="O'Sullivan O."/>
            <person name="Ritari J."/>
            <person name="Douillard F.P."/>
            <person name="Paul Ross R."/>
            <person name="Yang R."/>
            <person name="Briner A.E."/>
            <person name="Felis G.E."/>
            <person name="de Vos W.M."/>
            <person name="Barrangou R."/>
            <person name="Klaenhammer T.R."/>
            <person name="Caufield P.W."/>
            <person name="Cui Y."/>
            <person name="Zhang H."/>
            <person name="O'Toole P.W."/>
        </authorList>
    </citation>
    <scope>NUCLEOTIDE SEQUENCE [LARGE SCALE GENOMIC DNA]</scope>
    <source>
        <strain evidence="1 4">ATCC BAA-66</strain>
        <strain evidence="2 3">DSM 13344</strain>
    </source>
</reference>
<evidence type="ECO:0000313" key="3">
    <source>
        <dbReference type="Proteomes" id="UP000051645"/>
    </source>
</evidence>
<accession>A0A0R2FWK8</accession>
<protein>
    <submittedName>
        <fullName evidence="2">Uncharacterized protein</fullName>
    </submittedName>
</protein>
<name>A0A0R2FWK8_9LACO</name>
<evidence type="ECO:0000313" key="4">
    <source>
        <dbReference type="Proteomes" id="UP000051751"/>
    </source>
</evidence>
<evidence type="ECO:0000313" key="2">
    <source>
        <dbReference type="EMBL" id="KRN32745.1"/>
    </source>
</evidence>
<dbReference type="STRING" id="81857.IV38_GL001052"/>
<proteinExistence type="predicted"/>
<comment type="caution">
    <text evidence="2">The sequence shown here is derived from an EMBL/GenBank/DDBJ whole genome shotgun (WGS) entry which is preliminary data.</text>
</comment>
<organism evidence="2 3">
    <name type="scientific">Lactobacillus selangorensis</name>
    <dbReference type="NCBI Taxonomy" id="81857"/>
    <lineage>
        <taxon>Bacteria</taxon>
        <taxon>Bacillati</taxon>
        <taxon>Bacillota</taxon>
        <taxon>Bacilli</taxon>
        <taxon>Lactobacillales</taxon>
        <taxon>Lactobacillaceae</taxon>
        <taxon>Lactobacillus</taxon>
    </lineage>
</organism>
<dbReference type="SUPFAM" id="SSF63825">
    <property type="entry name" value="YWTD domain"/>
    <property type="match status" value="1"/>
</dbReference>
<dbReference type="Proteomes" id="UP000051751">
    <property type="component" value="Unassembled WGS sequence"/>
</dbReference>
<gene>
    <name evidence="1" type="ORF">IV38_GL001052</name>
    <name evidence="2" type="ORF">IV40_GL000801</name>
</gene>
<dbReference type="Proteomes" id="UP000051645">
    <property type="component" value="Unassembled WGS sequence"/>
</dbReference>
<evidence type="ECO:0000313" key="1">
    <source>
        <dbReference type="EMBL" id="KRN28845.1"/>
    </source>
</evidence>
<dbReference type="AlphaFoldDB" id="A0A0R2FWK8"/>
<dbReference type="EMBL" id="JQAT01000002">
    <property type="protein sequence ID" value="KRN28845.1"/>
    <property type="molecule type" value="Genomic_DNA"/>
</dbReference>
<dbReference type="PATRIC" id="fig|81857.3.peg.1058"/>
<keyword evidence="3" id="KW-1185">Reference proteome</keyword>